<dbReference type="PANTHER" id="PTHR33164:SF99">
    <property type="entry name" value="MARR FAMILY REGULATORY PROTEIN"/>
    <property type="match status" value="1"/>
</dbReference>
<dbReference type="STRING" id="758803.SAMN05421803_109209"/>
<dbReference type="SUPFAM" id="SSF46785">
    <property type="entry name" value="Winged helix' DNA-binding domain"/>
    <property type="match status" value="1"/>
</dbReference>
<accession>A0A1M6M682</accession>
<dbReference type="Gene3D" id="1.10.10.10">
    <property type="entry name" value="Winged helix-like DNA-binding domain superfamily/Winged helix DNA-binding domain"/>
    <property type="match status" value="1"/>
</dbReference>
<evidence type="ECO:0000313" key="3">
    <source>
        <dbReference type="Proteomes" id="UP000184452"/>
    </source>
</evidence>
<dbReference type="Proteomes" id="UP000184452">
    <property type="component" value="Unassembled WGS sequence"/>
</dbReference>
<dbReference type="InterPro" id="IPR036388">
    <property type="entry name" value="WH-like_DNA-bd_sf"/>
</dbReference>
<dbReference type="GO" id="GO:0006950">
    <property type="term" value="P:response to stress"/>
    <property type="evidence" value="ECO:0007669"/>
    <property type="project" value="TreeGrafter"/>
</dbReference>
<dbReference type="Pfam" id="PF12802">
    <property type="entry name" value="MarR_2"/>
    <property type="match status" value="1"/>
</dbReference>
<reference evidence="2 3" key="1">
    <citation type="submission" date="2016-11" db="EMBL/GenBank/DDBJ databases">
        <authorList>
            <person name="Jaros S."/>
            <person name="Januszkiewicz K."/>
            <person name="Wedrychowicz H."/>
        </authorList>
    </citation>
    <scope>NUCLEOTIDE SEQUENCE [LARGE SCALE GENOMIC DNA]</scope>
    <source>
        <strain evidence="2 3">CGMCC 4.5723</strain>
    </source>
</reference>
<dbReference type="GO" id="GO:0003700">
    <property type="term" value="F:DNA-binding transcription factor activity"/>
    <property type="evidence" value="ECO:0007669"/>
    <property type="project" value="InterPro"/>
</dbReference>
<dbReference type="PROSITE" id="PS50995">
    <property type="entry name" value="HTH_MARR_2"/>
    <property type="match status" value="1"/>
</dbReference>
<keyword evidence="2" id="KW-0238">DNA-binding</keyword>
<evidence type="ECO:0000313" key="2">
    <source>
        <dbReference type="EMBL" id="SHJ78937.1"/>
    </source>
</evidence>
<dbReference type="InterPro" id="IPR039422">
    <property type="entry name" value="MarR/SlyA-like"/>
</dbReference>
<dbReference type="RefSeq" id="WP_073380255.1">
    <property type="nucleotide sequence ID" value="NZ_FQZK01000009.1"/>
</dbReference>
<gene>
    <name evidence="2" type="ORF">SAMN05421803_109209</name>
</gene>
<dbReference type="InterPro" id="IPR036390">
    <property type="entry name" value="WH_DNA-bd_sf"/>
</dbReference>
<dbReference type="EMBL" id="FQZK01000009">
    <property type="protein sequence ID" value="SHJ78937.1"/>
    <property type="molecule type" value="Genomic_DNA"/>
</dbReference>
<protein>
    <submittedName>
        <fullName evidence="2">DNA-binding transcriptional regulator, MarR family</fullName>
    </submittedName>
</protein>
<dbReference type="InterPro" id="IPR000835">
    <property type="entry name" value="HTH_MarR-typ"/>
</dbReference>
<dbReference type="AlphaFoldDB" id="A0A1M6M682"/>
<organism evidence="2 3">
    <name type="scientific">Nocardiopsis flavescens</name>
    <dbReference type="NCBI Taxonomy" id="758803"/>
    <lineage>
        <taxon>Bacteria</taxon>
        <taxon>Bacillati</taxon>
        <taxon>Actinomycetota</taxon>
        <taxon>Actinomycetes</taxon>
        <taxon>Streptosporangiales</taxon>
        <taxon>Nocardiopsidaceae</taxon>
        <taxon>Nocardiopsis</taxon>
    </lineage>
</organism>
<dbReference type="GO" id="GO:0003677">
    <property type="term" value="F:DNA binding"/>
    <property type="evidence" value="ECO:0007669"/>
    <property type="project" value="UniProtKB-KW"/>
</dbReference>
<dbReference type="PANTHER" id="PTHR33164">
    <property type="entry name" value="TRANSCRIPTIONAL REGULATOR, MARR FAMILY"/>
    <property type="match status" value="1"/>
</dbReference>
<feature type="domain" description="HTH marR-type" evidence="1">
    <location>
        <begin position="11"/>
        <end position="147"/>
    </location>
</feature>
<keyword evidence="3" id="KW-1185">Reference proteome</keyword>
<sequence>MADVVWLDDEQQRTWRTFLAAAHLLDAALDRQLRHDSGLPHAYYQTLALLSEAPGRSLTMTGLARLLRSSPSRLSHAAAKLEDEGLIRRFRRPGDRRTTIVELTDEGVRTLEDAAPGHVAEVRRVLFDVLRPEQVGQLRAIAEAMLGALDPEGAEPRYTDPGGTGNRN</sequence>
<name>A0A1M6M682_9ACTN</name>
<proteinExistence type="predicted"/>
<dbReference type="OrthoDB" id="3821431at2"/>
<evidence type="ECO:0000259" key="1">
    <source>
        <dbReference type="PROSITE" id="PS50995"/>
    </source>
</evidence>
<dbReference type="SMART" id="SM00347">
    <property type="entry name" value="HTH_MARR"/>
    <property type="match status" value="1"/>
</dbReference>